<proteinExistence type="predicted"/>
<gene>
    <name evidence="2" type="ORF">Glove_142g59</name>
</gene>
<keyword evidence="3" id="KW-1185">Reference proteome</keyword>
<organism evidence="2 3">
    <name type="scientific">Diversispora epigaea</name>
    <dbReference type="NCBI Taxonomy" id="1348612"/>
    <lineage>
        <taxon>Eukaryota</taxon>
        <taxon>Fungi</taxon>
        <taxon>Fungi incertae sedis</taxon>
        <taxon>Mucoromycota</taxon>
        <taxon>Glomeromycotina</taxon>
        <taxon>Glomeromycetes</taxon>
        <taxon>Diversisporales</taxon>
        <taxon>Diversisporaceae</taxon>
        <taxon>Diversispora</taxon>
    </lineage>
</organism>
<comment type="caution">
    <text evidence="2">The sequence shown here is derived from an EMBL/GenBank/DDBJ whole genome shotgun (WGS) entry which is preliminary data.</text>
</comment>
<reference evidence="2 3" key="1">
    <citation type="submission" date="2018-08" db="EMBL/GenBank/DDBJ databases">
        <title>Genome and evolution of the arbuscular mycorrhizal fungus Diversispora epigaea (formerly Glomus versiforme) and its bacterial endosymbionts.</title>
        <authorList>
            <person name="Sun X."/>
            <person name="Fei Z."/>
            <person name="Harrison M."/>
        </authorList>
    </citation>
    <scope>NUCLEOTIDE SEQUENCE [LARGE SCALE GENOMIC DNA]</scope>
    <source>
        <strain evidence="2 3">IT104</strain>
    </source>
</reference>
<accession>A0A397J3K7</accession>
<dbReference type="EMBL" id="PQFF01000133">
    <property type="protein sequence ID" value="RHZ79663.1"/>
    <property type="molecule type" value="Genomic_DNA"/>
</dbReference>
<dbReference type="AlphaFoldDB" id="A0A397J3K7"/>
<evidence type="ECO:0000313" key="2">
    <source>
        <dbReference type="EMBL" id="RHZ79663.1"/>
    </source>
</evidence>
<protein>
    <submittedName>
        <fullName evidence="2">Uncharacterized protein</fullName>
    </submittedName>
</protein>
<sequence>MSNYKENAIDENIKILCSVTVFCNRFTIDGRPKGSKGPKGPKEPKGPEGPEGPKGPKGPKN</sequence>
<name>A0A397J3K7_9GLOM</name>
<evidence type="ECO:0000256" key="1">
    <source>
        <dbReference type="SAM" id="MobiDB-lite"/>
    </source>
</evidence>
<dbReference type="Proteomes" id="UP000266861">
    <property type="component" value="Unassembled WGS sequence"/>
</dbReference>
<feature type="region of interest" description="Disordered" evidence="1">
    <location>
        <begin position="27"/>
        <end position="61"/>
    </location>
</feature>
<evidence type="ECO:0000313" key="3">
    <source>
        <dbReference type="Proteomes" id="UP000266861"/>
    </source>
</evidence>